<accession>G1WAQ7</accession>
<comment type="caution">
    <text evidence="1">The sequence shown here is derived from an EMBL/GenBank/DDBJ whole genome shotgun (WGS) entry which is preliminary data.</text>
</comment>
<protein>
    <submittedName>
        <fullName evidence="1">Uncharacterized protein</fullName>
    </submittedName>
</protein>
<organism evidence="1 2">
    <name type="scientific">Segatella oulorum F0390</name>
    <dbReference type="NCBI Taxonomy" id="702438"/>
    <lineage>
        <taxon>Bacteria</taxon>
        <taxon>Pseudomonadati</taxon>
        <taxon>Bacteroidota</taxon>
        <taxon>Bacteroidia</taxon>
        <taxon>Bacteroidales</taxon>
        <taxon>Prevotellaceae</taxon>
        <taxon>Segatella</taxon>
    </lineage>
</organism>
<evidence type="ECO:0000313" key="1">
    <source>
        <dbReference type="EMBL" id="EGV32970.1"/>
    </source>
</evidence>
<dbReference type="HOGENOM" id="CLU_2651445_0_0_10"/>
<evidence type="ECO:0000313" key="2">
    <source>
        <dbReference type="Proteomes" id="UP000005141"/>
    </source>
</evidence>
<keyword evidence="2" id="KW-1185">Reference proteome</keyword>
<dbReference type="Proteomes" id="UP000005141">
    <property type="component" value="Unassembled WGS sequence"/>
</dbReference>
<name>G1WAQ7_9BACT</name>
<proteinExistence type="predicted"/>
<sequence>MMLNNAIAAYQDTGTIHNNAIAAYQDTGMMLNNVVAAYSAAIFCISRCAYPYKRLPSFGKTMVGENVLASSISISA</sequence>
<gene>
    <name evidence="1" type="ORF">HMPREF9431_00908</name>
</gene>
<reference evidence="1 2" key="1">
    <citation type="submission" date="2011-07" db="EMBL/GenBank/DDBJ databases">
        <title>The Genome Sequence of Prevotella oulorum F0390.</title>
        <authorList>
            <consortium name="The Broad Institute Genome Sequencing Platform"/>
            <consortium name="The Broad Institute Genome Sequencing Center for Infectious Disease"/>
            <person name="Earl A."/>
            <person name="Ward D."/>
            <person name="Feldgarden M."/>
            <person name="Gevers D."/>
            <person name="Izard J."/>
            <person name="Ganesan A."/>
            <person name="Baranova O.V."/>
            <person name="Blanton J.M."/>
            <person name="Tanner A.C."/>
            <person name="Dewhirst F.E."/>
            <person name="Young S.K."/>
            <person name="Zeng Q."/>
            <person name="Gargeya S."/>
            <person name="Fitzgerald M."/>
            <person name="Haas B."/>
            <person name="Abouelleil A."/>
            <person name="Alvarado L."/>
            <person name="Arachchi H.M."/>
            <person name="Berlin A."/>
            <person name="Brown A."/>
            <person name="Chapman S.B."/>
            <person name="Chen Z."/>
            <person name="Dunbar C."/>
            <person name="Freedman E."/>
            <person name="Gearin G."/>
            <person name="Gellesch M."/>
            <person name="Goldberg J."/>
            <person name="Griggs A."/>
            <person name="Gujja S."/>
            <person name="Heiman D."/>
            <person name="Howarth C."/>
            <person name="Larson L."/>
            <person name="Lui A."/>
            <person name="MacDonald P.J.P."/>
            <person name="Mehta T."/>
            <person name="Montmayeur A."/>
            <person name="Murphy C."/>
            <person name="Neiman D."/>
            <person name="Pearson M."/>
            <person name="Priest M."/>
            <person name="Roberts A."/>
            <person name="Saif S."/>
            <person name="Shea T."/>
            <person name="Shenoy N."/>
            <person name="Sisk P."/>
            <person name="Stolte C."/>
            <person name="Sykes S."/>
            <person name="Wortman J."/>
            <person name="Nusbaum C."/>
            <person name="Birren B."/>
        </authorList>
    </citation>
    <scope>NUCLEOTIDE SEQUENCE [LARGE SCALE GENOMIC DNA]</scope>
    <source>
        <strain evidence="1 2">F0390</strain>
    </source>
</reference>
<dbReference type="AlphaFoldDB" id="G1WAQ7"/>
<dbReference type="EMBL" id="ADGI01000028">
    <property type="protein sequence ID" value="EGV32970.1"/>
    <property type="molecule type" value="Genomic_DNA"/>
</dbReference>